<evidence type="ECO:0000313" key="1">
    <source>
        <dbReference type="EMBL" id="MEJ8826877.1"/>
    </source>
</evidence>
<dbReference type="Proteomes" id="UP001363010">
    <property type="component" value="Unassembled WGS sequence"/>
</dbReference>
<reference evidence="1 2" key="1">
    <citation type="submission" date="2024-03" db="EMBL/GenBank/DDBJ databases">
        <title>Novel species of the genus Variovorax.</title>
        <authorList>
            <person name="Liu Q."/>
            <person name="Xin Y.-H."/>
        </authorList>
    </citation>
    <scope>NUCLEOTIDE SEQUENCE [LARGE SCALE GENOMIC DNA]</scope>
    <source>
        <strain evidence="1 2">KACC 18501</strain>
    </source>
</reference>
<organism evidence="1 2">
    <name type="scientific">Variovorax humicola</name>
    <dbReference type="NCBI Taxonomy" id="1769758"/>
    <lineage>
        <taxon>Bacteria</taxon>
        <taxon>Pseudomonadati</taxon>
        <taxon>Pseudomonadota</taxon>
        <taxon>Betaproteobacteria</taxon>
        <taxon>Burkholderiales</taxon>
        <taxon>Comamonadaceae</taxon>
        <taxon>Variovorax</taxon>
    </lineage>
</organism>
<accession>A0ABU8WA07</accession>
<protein>
    <submittedName>
        <fullName evidence="1">Uncharacterized protein</fullName>
    </submittedName>
</protein>
<name>A0ABU8WA07_9BURK</name>
<gene>
    <name evidence="1" type="ORF">WKW80_33565</name>
</gene>
<evidence type="ECO:0000313" key="2">
    <source>
        <dbReference type="Proteomes" id="UP001363010"/>
    </source>
</evidence>
<comment type="caution">
    <text evidence="1">The sequence shown here is derived from an EMBL/GenBank/DDBJ whole genome shotgun (WGS) entry which is preliminary data.</text>
</comment>
<sequence length="60" mass="6475">RVVDDSEIDKLAALRRAGLVDADLPLTHQVHGVQSYIGNAIVMRVTARGHLAAKARSGER</sequence>
<dbReference type="RefSeq" id="WP_422823019.1">
    <property type="nucleotide sequence ID" value="NZ_JBBKZV010000044.1"/>
</dbReference>
<keyword evidence="2" id="KW-1185">Reference proteome</keyword>
<dbReference type="EMBL" id="JBBKZV010000044">
    <property type="protein sequence ID" value="MEJ8826877.1"/>
    <property type="molecule type" value="Genomic_DNA"/>
</dbReference>
<proteinExistence type="predicted"/>
<feature type="non-terminal residue" evidence="1">
    <location>
        <position position="1"/>
    </location>
</feature>